<dbReference type="InterPro" id="IPR010920">
    <property type="entry name" value="LSM_dom_sf"/>
</dbReference>
<feature type="transmembrane region" description="Helical" evidence="7">
    <location>
        <begin position="299"/>
        <end position="317"/>
    </location>
</feature>
<evidence type="ECO:0000259" key="8">
    <source>
        <dbReference type="Pfam" id="PF00924"/>
    </source>
</evidence>
<keyword evidence="7" id="KW-0406">Ion transport</keyword>
<feature type="domain" description="Mechanosensitive ion channel transmembrane helices 2/3" evidence="10">
    <location>
        <begin position="352"/>
        <end position="386"/>
    </location>
</feature>
<dbReference type="SUPFAM" id="SSF82689">
    <property type="entry name" value="Mechanosensitive channel protein MscS (YggB), C-terminal domain"/>
    <property type="match status" value="1"/>
</dbReference>
<reference evidence="11 12" key="1">
    <citation type="submission" date="2019-03" db="EMBL/GenBank/DDBJ databases">
        <title>Genomic Encyclopedia of Type Strains, Phase IV (KMG-IV): sequencing the most valuable type-strain genomes for metagenomic binning, comparative biology and taxonomic classification.</title>
        <authorList>
            <person name="Goeker M."/>
        </authorList>
    </citation>
    <scope>NUCLEOTIDE SEQUENCE [LARGE SCALE GENOMIC DNA]</scope>
    <source>
        <strain evidence="11 12">DSM 18577</strain>
    </source>
</reference>
<accession>A0A4R1K4P4</accession>
<dbReference type="Gene3D" id="1.10.287.1260">
    <property type="match status" value="1"/>
</dbReference>
<evidence type="ECO:0000256" key="6">
    <source>
        <dbReference type="ARBA" id="ARBA00023136"/>
    </source>
</evidence>
<dbReference type="InterPro" id="IPR011014">
    <property type="entry name" value="MscS_channel_TM-2"/>
</dbReference>
<evidence type="ECO:0000256" key="5">
    <source>
        <dbReference type="ARBA" id="ARBA00022989"/>
    </source>
</evidence>
<comment type="function">
    <text evidence="7">Mechanosensitive channel that participates in the regulation of osmotic pressure changes within the cell, opening in response to stretch forces in the membrane lipid bilayer, without the need for other proteins. Contributes to normal resistance to hypoosmotic shock. Forms an ion channel of 1.0 nanosiemens conductance with a slight preference for anions.</text>
</comment>
<feature type="transmembrane region" description="Helical" evidence="7">
    <location>
        <begin position="367"/>
        <end position="385"/>
    </location>
</feature>
<gene>
    <name evidence="11" type="ORF">EV690_1284</name>
</gene>
<dbReference type="PANTHER" id="PTHR30221">
    <property type="entry name" value="SMALL-CONDUCTANCE MECHANOSENSITIVE CHANNEL"/>
    <property type="match status" value="1"/>
</dbReference>
<keyword evidence="6 7" id="KW-0472">Membrane</keyword>
<keyword evidence="7" id="KW-0813">Transport</keyword>
<dbReference type="GO" id="GO:0008381">
    <property type="term" value="F:mechanosensitive monoatomic ion channel activity"/>
    <property type="evidence" value="ECO:0007669"/>
    <property type="project" value="InterPro"/>
</dbReference>
<dbReference type="Gene3D" id="3.30.70.100">
    <property type="match status" value="1"/>
</dbReference>
<dbReference type="Gene3D" id="2.30.30.60">
    <property type="match status" value="1"/>
</dbReference>
<comment type="subcellular location">
    <subcellularLocation>
        <location evidence="7">Cell inner membrane</location>
        <topology evidence="7">Multi-pass membrane protein</topology>
    </subcellularLocation>
    <subcellularLocation>
        <location evidence="1">Cell membrane</location>
        <topology evidence="1">Multi-pass membrane protein</topology>
    </subcellularLocation>
</comment>
<dbReference type="InterPro" id="IPR006685">
    <property type="entry name" value="MscS_channel_2nd"/>
</dbReference>
<dbReference type="Pfam" id="PF21088">
    <property type="entry name" value="MS_channel_1st"/>
    <property type="match status" value="1"/>
</dbReference>
<dbReference type="InterPro" id="IPR049142">
    <property type="entry name" value="MS_channel_1st"/>
</dbReference>
<protein>
    <recommendedName>
        <fullName evidence="7">Small-conductance mechanosensitive channel</fullName>
    </recommendedName>
</protein>
<dbReference type="RefSeq" id="WP_224054913.1">
    <property type="nucleotide sequence ID" value="NZ_OU594967.1"/>
</dbReference>
<comment type="caution">
    <text evidence="7">Lacks conserved residue(s) required for the propagation of feature annotation.</text>
</comment>
<dbReference type="InterPro" id="IPR011066">
    <property type="entry name" value="MscS_channel_C_sf"/>
</dbReference>
<keyword evidence="4 7" id="KW-0812">Transmembrane</keyword>
<keyword evidence="12" id="KW-1185">Reference proteome</keyword>
<dbReference type="InterPro" id="IPR045275">
    <property type="entry name" value="MscS_archaea/bacteria_type"/>
</dbReference>
<evidence type="ECO:0000256" key="2">
    <source>
        <dbReference type="ARBA" id="ARBA00008017"/>
    </source>
</evidence>
<dbReference type="Proteomes" id="UP000295565">
    <property type="component" value="Unassembled WGS sequence"/>
</dbReference>
<evidence type="ECO:0000256" key="1">
    <source>
        <dbReference type="ARBA" id="ARBA00004651"/>
    </source>
</evidence>
<evidence type="ECO:0000256" key="7">
    <source>
        <dbReference type="RuleBase" id="RU369025"/>
    </source>
</evidence>
<evidence type="ECO:0000313" key="11">
    <source>
        <dbReference type="EMBL" id="TCK59116.1"/>
    </source>
</evidence>
<dbReference type="PROSITE" id="PS51257">
    <property type="entry name" value="PROKAR_LIPOPROTEIN"/>
    <property type="match status" value="1"/>
</dbReference>
<evidence type="ECO:0000313" key="12">
    <source>
        <dbReference type="Proteomes" id="UP000295565"/>
    </source>
</evidence>
<keyword evidence="3" id="KW-1003">Cell membrane</keyword>
<comment type="similarity">
    <text evidence="2 7">Belongs to the MscS (TC 1.A.23) family.</text>
</comment>
<comment type="subunit">
    <text evidence="7">Homoheptamer.</text>
</comment>
<feature type="domain" description="Mechanosensitive ion channel MscS" evidence="8">
    <location>
        <begin position="387"/>
        <end position="453"/>
    </location>
</feature>
<dbReference type="InterPro" id="IPR023408">
    <property type="entry name" value="MscS_beta-dom_sf"/>
</dbReference>
<dbReference type="AlphaFoldDB" id="A0A4R1K4P4"/>
<sequence length="562" mass="63994">MVKLIQPAILTLLGCILLSYSVLSLADSSQTPQPQLTERLKQGKQELSDLMDSWKKTRSNMSRSMILQQLSSRVKNLTNMVSDQVKKDKSDDDKPPQEQGKNQHVADVATMIAILYQQRRASPQIIRDLFHSYETAELSDKPLNWITVSVAMHYQTSLYIYEHQLLKLLNKKQQASYLPRYRYQLNRYANDLASYLKASIDLQEQMNDELSNLSKSLNQQMSDRLTLQQRISKTISQNITLLIPILKDYHMDVSQYSQLTFSASGELTDLVLNSSGILSFFKSFFVNGDQWLLTTVKTVLPRAIIFILVMSLFYGLSRLVKMLVSKMVHSKHSRLSALVQEFFVSMAAKSMILTGILVSFSQIGVDLAPVLAGLGVAGIVIGFALQDTLSNFASGMMILIYRPFDVGDYVDAGGVSGKVNYMSLVNTTIRTFDNQKIMVPNNKIWGSTINNITAERVRRVDMEFSIGYSDDLELAERVLKDIIDSHPDILREPEPTIKLARLGESSLDFIVRPWVKTEVYWDVYWDLTRTVKLRFDKEGLSIPFPQRDIHIYHDNNDQSSRL</sequence>
<evidence type="ECO:0000259" key="9">
    <source>
        <dbReference type="Pfam" id="PF21082"/>
    </source>
</evidence>
<dbReference type="Pfam" id="PF00924">
    <property type="entry name" value="MS_channel_2nd"/>
    <property type="match status" value="1"/>
</dbReference>
<comment type="caution">
    <text evidence="11">The sequence shown here is derived from an EMBL/GenBank/DDBJ whole genome shotgun (WGS) entry which is preliminary data.</text>
</comment>
<evidence type="ECO:0000256" key="3">
    <source>
        <dbReference type="ARBA" id="ARBA00022475"/>
    </source>
</evidence>
<dbReference type="Pfam" id="PF21082">
    <property type="entry name" value="MS_channel_3rd"/>
    <property type="match status" value="1"/>
</dbReference>
<dbReference type="SUPFAM" id="SSF82861">
    <property type="entry name" value="Mechanosensitive channel protein MscS (YggB), transmembrane region"/>
    <property type="match status" value="1"/>
</dbReference>
<evidence type="ECO:0000259" key="10">
    <source>
        <dbReference type="Pfam" id="PF21088"/>
    </source>
</evidence>
<name>A0A4R1K4P4_9GAMM</name>
<dbReference type="InterPro" id="IPR049278">
    <property type="entry name" value="MS_channel_C"/>
</dbReference>
<dbReference type="EMBL" id="SMGD01000011">
    <property type="protein sequence ID" value="TCK59116.1"/>
    <property type="molecule type" value="Genomic_DNA"/>
</dbReference>
<feature type="transmembrane region" description="Helical" evidence="7">
    <location>
        <begin position="338"/>
        <end position="361"/>
    </location>
</feature>
<dbReference type="PANTHER" id="PTHR30221:SF1">
    <property type="entry name" value="SMALL-CONDUCTANCE MECHANOSENSITIVE CHANNEL"/>
    <property type="match status" value="1"/>
</dbReference>
<dbReference type="SUPFAM" id="SSF50182">
    <property type="entry name" value="Sm-like ribonucleoproteins"/>
    <property type="match status" value="1"/>
</dbReference>
<keyword evidence="7" id="KW-0407">Ion channel</keyword>
<organism evidence="11 12">
    <name type="scientific">Celerinatantimonas diazotrophica</name>
    <dbReference type="NCBI Taxonomy" id="412034"/>
    <lineage>
        <taxon>Bacteria</taxon>
        <taxon>Pseudomonadati</taxon>
        <taxon>Pseudomonadota</taxon>
        <taxon>Gammaproteobacteria</taxon>
        <taxon>Celerinatantimonadaceae</taxon>
        <taxon>Celerinatantimonas</taxon>
    </lineage>
</organism>
<keyword evidence="5 7" id="KW-1133">Transmembrane helix</keyword>
<keyword evidence="7" id="KW-0997">Cell inner membrane</keyword>
<proteinExistence type="inferred from homology"/>
<feature type="domain" description="Mechanosensitive ion channel MscS C-terminal" evidence="9">
    <location>
        <begin position="460"/>
        <end position="542"/>
    </location>
</feature>
<dbReference type="GO" id="GO:0005886">
    <property type="term" value="C:plasma membrane"/>
    <property type="evidence" value="ECO:0007669"/>
    <property type="project" value="UniProtKB-SubCell"/>
</dbReference>
<evidence type="ECO:0000256" key="4">
    <source>
        <dbReference type="ARBA" id="ARBA00022692"/>
    </source>
</evidence>